<dbReference type="EMBL" id="CAXAMN010007069">
    <property type="protein sequence ID" value="CAK9020239.1"/>
    <property type="molecule type" value="Genomic_DNA"/>
</dbReference>
<dbReference type="Proteomes" id="UP001642484">
    <property type="component" value="Unassembled WGS sequence"/>
</dbReference>
<accession>A0ABP0K101</accession>
<organism evidence="1 2">
    <name type="scientific">Durusdinium trenchii</name>
    <dbReference type="NCBI Taxonomy" id="1381693"/>
    <lineage>
        <taxon>Eukaryota</taxon>
        <taxon>Sar</taxon>
        <taxon>Alveolata</taxon>
        <taxon>Dinophyceae</taxon>
        <taxon>Suessiales</taxon>
        <taxon>Symbiodiniaceae</taxon>
        <taxon>Durusdinium</taxon>
    </lineage>
</organism>
<name>A0ABP0K101_9DINO</name>
<reference evidence="1 2" key="1">
    <citation type="submission" date="2024-02" db="EMBL/GenBank/DDBJ databases">
        <authorList>
            <person name="Chen Y."/>
            <person name="Shah S."/>
            <person name="Dougan E. K."/>
            <person name="Thang M."/>
            <person name="Chan C."/>
        </authorList>
    </citation>
    <scope>NUCLEOTIDE SEQUENCE [LARGE SCALE GENOMIC DNA]</scope>
</reference>
<protein>
    <submittedName>
        <fullName evidence="1">Uncharacterized protein</fullName>
    </submittedName>
</protein>
<keyword evidence="2" id="KW-1185">Reference proteome</keyword>
<gene>
    <name evidence="1" type="ORF">CCMP2556_LOCUS13985</name>
</gene>
<comment type="caution">
    <text evidence="1">The sequence shown here is derived from an EMBL/GenBank/DDBJ whole genome shotgun (WGS) entry which is preliminary data.</text>
</comment>
<proteinExistence type="predicted"/>
<evidence type="ECO:0000313" key="2">
    <source>
        <dbReference type="Proteomes" id="UP001642484"/>
    </source>
</evidence>
<sequence>MFVDAPAMRVFQLMLDYKVLLQVQYRNVSFMHEAAKYIIKSGVSALKPLALWRCASAYNSMLMNNKEIKQAILVEACNKKNDFSLKGLTRLLECYTMCHPSPEQETLEQVLDARLEAVALQLSQLFTPSFPSDIPDPDPKILEFLIQSGLLDLQTQGLKFILKKLQFSTPSWSFMSKCLKNSRASSQLSKTLVIAEIAIAGLAPFMVTRSDKSEEDGASAKKRFVEVFPAASPDGKVMQSALESVCAKLLSDHGEESQAQDGCLQIMLSQKVHPTPSANIIALLLQFRSKFPKVKILFTEILLNPDILTKFLYH</sequence>
<evidence type="ECO:0000313" key="1">
    <source>
        <dbReference type="EMBL" id="CAK9020239.1"/>
    </source>
</evidence>